<dbReference type="Proteomes" id="UP000776983">
    <property type="component" value="Unassembled WGS sequence"/>
</dbReference>
<gene>
    <name evidence="10" type="ORF">H0484_14060</name>
</gene>
<feature type="transmembrane region" description="Helical" evidence="9">
    <location>
        <begin position="94"/>
        <end position="112"/>
    </location>
</feature>
<comment type="similarity">
    <text evidence="8">Belongs to the binding-protein-dependent transport system permease family. LivHM subfamily.</text>
</comment>
<comment type="caution">
    <text evidence="10">The sequence shown here is derived from an EMBL/GenBank/DDBJ whole genome shotgun (WGS) entry which is preliminary data.</text>
</comment>
<keyword evidence="11" id="KW-1185">Reference proteome</keyword>
<evidence type="ECO:0000256" key="3">
    <source>
        <dbReference type="ARBA" id="ARBA00022475"/>
    </source>
</evidence>
<reference evidence="10 11" key="1">
    <citation type="submission" date="2020-07" db="EMBL/GenBank/DDBJ databases">
        <title>Pusillimonas sp. nov., isolated from poultry manure in Taiwan.</title>
        <authorList>
            <person name="Lin S.-Y."/>
            <person name="Tang Y.-S."/>
            <person name="Young C.-C."/>
        </authorList>
    </citation>
    <scope>NUCLEOTIDE SEQUENCE [LARGE SCALE GENOMIC DNA]</scope>
    <source>
        <strain evidence="10 11">CC-YST705</strain>
    </source>
</reference>
<feature type="transmembrane region" description="Helical" evidence="9">
    <location>
        <begin position="222"/>
        <end position="250"/>
    </location>
</feature>
<keyword evidence="2" id="KW-0813">Transport</keyword>
<feature type="transmembrane region" description="Helical" evidence="9">
    <location>
        <begin position="12"/>
        <end position="35"/>
    </location>
</feature>
<feature type="transmembrane region" description="Helical" evidence="9">
    <location>
        <begin position="180"/>
        <end position="202"/>
    </location>
</feature>
<dbReference type="PANTHER" id="PTHR11795">
    <property type="entry name" value="BRANCHED-CHAIN AMINO ACID TRANSPORT SYSTEM PERMEASE PROTEIN LIVH"/>
    <property type="match status" value="1"/>
</dbReference>
<comment type="subcellular location">
    <subcellularLocation>
        <location evidence="1">Cell membrane</location>
        <topology evidence="1">Multi-pass membrane protein</topology>
    </subcellularLocation>
</comment>
<organism evidence="10 11">
    <name type="scientific">Mesopusillimonas faecipullorum</name>
    <dbReference type="NCBI Taxonomy" id="2755040"/>
    <lineage>
        <taxon>Bacteria</taxon>
        <taxon>Pseudomonadati</taxon>
        <taxon>Pseudomonadota</taxon>
        <taxon>Betaproteobacteria</taxon>
        <taxon>Burkholderiales</taxon>
        <taxon>Alcaligenaceae</taxon>
        <taxon>Mesopusillimonas</taxon>
    </lineage>
</organism>
<dbReference type="InterPro" id="IPR001851">
    <property type="entry name" value="ABC_transp_permease"/>
</dbReference>
<dbReference type="Pfam" id="PF02653">
    <property type="entry name" value="BPD_transp_2"/>
    <property type="match status" value="1"/>
</dbReference>
<sequence>MALLLEQLLNGLQFGLMLFLLSVGVTLIFGVMNLVNISHGSLFMLAAFFTYSAGARWGYGLGLLIGLGGIIIVAILLEWLVIRRLYQKSHLDQVLGTFGLMLIFNELVRIIWGSEPIFALTPNWLSGSIQLSENLYYPTYRLAITVVAILAGLAIWLLLSRTRIGMLVRAGADKRETVEALGVNINFLFAVVFVIGAVLAGLAGIMMGPLITVESGIGDPLLILALVVIVVGGAGSLKGCLAASVLIGMIDTLSRALVTADFAGGAGRAISSMSVYLLMLVVLLLRPQGLFTR</sequence>
<evidence type="ECO:0000256" key="7">
    <source>
        <dbReference type="ARBA" id="ARBA00023136"/>
    </source>
</evidence>
<keyword evidence="3" id="KW-1003">Cell membrane</keyword>
<evidence type="ECO:0000256" key="9">
    <source>
        <dbReference type="SAM" id="Phobius"/>
    </source>
</evidence>
<evidence type="ECO:0000256" key="6">
    <source>
        <dbReference type="ARBA" id="ARBA00022989"/>
    </source>
</evidence>
<keyword evidence="4 9" id="KW-0812">Transmembrane</keyword>
<dbReference type="PANTHER" id="PTHR11795:SF442">
    <property type="entry name" value="ABC TRANSPORTER ATP-BINDING PROTEIN"/>
    <property type="match status" value="1"/>
</dbReference>
<protein>
    <submittedName>
        <fullName evidence="10">Branched-chain amino acid ABC transporter permease</fullName>
    </submittedName>
</protein>
<proteinExistence type="inferred from homology"/>
<evidence type="ECO:0000313" key="11">
    <source>
        <dbReference type="Proteomes" id="UP000776983"/>
    </source>
</evidence>
<evidence type="ECO:0000256" key="4">
    <source>
        <dbReference type="ARBA" id="ARBA00022692"/>
    </source>
</evidence>
<dbReference type="EMBL" id="JACDXW010000010">
    <property type="protein sequence ID" value="MCB5364868.1"/>
    <property type="molecule type" value="Genomic_DNA"/>
</dbReference>
<evidence type="ECO:0000256" key="8">
    <source>
        <dbReference type="ARBA" id="ARBA00037998"/>
    </source>
</evidence>
<accession>A0ABS8CFT1</accession>
<dbReference type="InterPro" id="IPR052157">
    <property type="entry name" value="BCAA_transport_permease"/>
</dbReference>
<evidence type="ECO:0000256" key="2">
    <source>
        <dbReference type="ARBA" id="ARBA00022448"/>
    </source>
</evidence>
<feature type="transmembrane region" description="Helical" evidence="9">
    <location>
        <begin position="42"/>
        <end position="59"/>
    </location>
</feature>
<evidence type="ECO:0000256" key="1">
    <source>
        <dbReference type="ARBA" id="ARBA00004651"/>
    </source>
</evidence>
<evidence type="ECO:0000313" key="10">
    <source>
        <dbReference type="EMBL" id="MCB5364868.1"/>
    </source>
</evidence>
<evidence type="ECO:0000256" key="5">
    <source>
        <dbReference type="ARBA" id="ARBA00022970"/>
    </source>
</evidence>
<keyword evidence="7 9" id="KW-0472">Membrane</keyword>
<feature type="transmembrane region" description="Helical" evidence="9">
    <location>
        <begin position="262"/>
        <end position="285"/>
    </location>
</feature>
<dbReference type="CDD" id="cd06582">
    <property type="entry name" value="TM_PBP1_LivH_like"/>
    <property type="match status" value="1"/>
</dbReference>
<keyword evidence="5" id="KW-0029">Amino-acid transport</keyword>
<keyword evidence="6 9" id="KW-1133">Transmembrane helix</keyword>
<feature type="transmembrane region" description="Helical" evidence="9">
    <location>
        <begin position="65"/>
        <end position="82"/>
    </location>
</feature>
<name>A0ABS8CFT1_9BURK</name>
<feature type="transmembrane region" description="Helical" evidence="9">
    <location>
        <begin position="140"/>
        <end position="159"/>
    </location>
</feature>